<dbReference type="AlphaFoldDB" id="A0AAN7ADR6"/>
<keyword evidence="2" id="KW-1185">Reference proteome</keyword>
<dbReference type="PANTHER" id="PTHR38797:SF4">
    <property type="entry name" value="NUCLEAR PORE COMPLEX PROTEIN NUP85"/>
    <property type="match status" value="1"/>
</dbReference>
<dbReference type="Proteomes" id="UP001302126">
    <property type="component" value="Unassembled WGS sequence"/>
</dbReference>
<dbReference type="PANTHER" id="PTHR38797">
    <property type="entry name" value="NUCLEAR PORE COMPLEX PROTEIN NUP85-RELATED"/>
    <property type="match status" value="1"/>
</dbReference>
<dbReference type="InterPro" id="IPR022085">
    <property type="entry name" value="OpdG"/>
</dbReference>
<reference evidence="1" key="2">
    <citation type="submission" date="2023-05" db="EMBL/GenBank/DDBJ databases">
        <authorList>
            <consortium name="Lawrence Berkeley National Laboratory"/>
            <person name="Steindorff A."/>
            <person name="Hensen N."/>
            <person name="Bonometti L."/>
            <person name="Westerberg I."/>
            <person name="Brannstrom I.O."/>
            <person name="Guillou S."/>
            <person name="Cros-Aarteil S."/>
            <person name="Calhoun S."/>
            <person name="Haridas S."/>
            <person name="Kuo A."/>
            <person name="Mondo S."/>
            <person name="Pangilinan J."/>
            <person name="Riley R."/>
            <person name="Labutti K."/>
            <person name="Andreopoulos B."/>
            <person name="Lipzen A."/>
            <person name="Chen C."/>
            <person name="Yanf M."/>
            <person name="Daum C."/>
            <person name="Ng V."/>
            <person name="Clum A."/>
            <person name="Ohm R."/>
            <person name="Martin F."/>
            <person name="Silar P."/>
            <person name="Natvig D."/>
            <person name="Lalanne C."/>
            <person name="Gautier V."/>
            <person name="Ament-Velasquez S.L."/>
            <person name="Kruys A."/>
            <person name="Hutchinson M.I."/>
            <person name="Powell A.J."/>
            <person name="Barry K."/>
            <person name="Miller A.N."/>
            <person name="Grigoriev I.V."/>
            <person name="Debuchy R."/>
            <person name="Gladieux P."/>
            <person name="Thoren M.H."/>
            <person name="Johannesson H."/>
        </authorList>
    </citation>
    <scope>NUCLEOTIDE SEQUENCE</scope>
    <source>
        <strain evidence="1">PSN309</strain>
    </source>
</reference>
<name>A0AAN7ADR6_9PEZI</name>
<proteinExistence type="predicted"/>
<sequence length="297" mass="32332">MSSTWATNQREQIAEINLNNTGKATPPSPVQEFAITTISSILTGDSTSEAAADSVHQWLTSLPASDDLENAWYQFHSLIYSAAMSTSSDKSHQGLVDLLFALAHRGGGDDNSSPSAQILAELKEFSWTARDLWNGPETFSSYKTNPAQAHREWVNLNRFLAHLSVQQRNTPVAPLKNWVEDMGMWTITDGLETASGENDENLITEHAEAAAAWLVIAGGDIYADEKWGGRDGNSVNGGPQRAGELWGEMLARGAAEQAGRWDFWKQRLGQIAGDKKNSQAIRNAARGAEGAMTKVES</sequence>
<protein>
    <submittedName>
        <fullName evidence="1">Uncharacterized protein</fullName>
    </submittedName>
</protein>
<accession>A0AAN7ADR6</accession>
<dbReference type="Pfam" id="PF12311">
    <property type="entry name" value="DUF3632"/>
    <property type="match status" value="1"/>
</dbReference>
<dbReference type="EMBL" id="MU864547">
    <property type="protein sequence ID" value="KAK4183458.1"/>
    <property type="molecule type" value="Genomic_DNA"/>
</dbReference>
<comment type="caution">
    <text evidence="1">The sequence shown here is derived from an EMBL/GenBank/DDBJ whole genome shotgun (WGS) entry which is preliminary data.</text>
</comment>
<evidence type="ECO:0000313" key="1">
    <source>
        <dbReference type="EMBL" id="KAK4183458.1"/>
    </source>
</evidence>
<evidence type="ECO:0000313" key="2">
    <source>
        <dbReference type="Proteomes" id="UP001302126"/>
    </source>
</evidence>
<reference evidence="1" key="1">
    <citation type="journal article" date="2023" name="Mol. Phylogenet. Evol.">
        <title>Genome-scale phylogeny and comparative genomics of the fungal order Sordariales.</title>
        <authorList>
            <person name="Hensen N."/>
            <person name="Bonometti L."/>
            <person name="Westerberg I."/>
            <person name="Brannstrom I.O."/>
            <person name="Guillou S."/>
            <person name="Cros-Aarteil S."/>
            <person name="Calhoun S."/>
            <person name="Haridas S."/>
            <person name="Kuo A."/>
            <person name="Mondo S."/>
            <person name="Pangilinan J."/>
            <person name="Riley R."/>
            <person name="LaButti K."/>
            <person name="Andreopoulos B."/>
            <person name="Lipzen A."/>
            <person name="Chen C."/>
            <person name="Yan M."/>
            <person name="Daum C."/>
            <person name="Ng V."/>
            <person name="Clum A."/>
            <person name="Steindorff A."/>
            <person name="Ohm R.A."/>
            <person name="Martin F."/>
            <person name="Silar P."/>
            <person name="Natvig D.O."/>
            <person name="Lalanne C."/>
            <person name="Gautier V."/>
            <person name="Ament-Velasquez S.L."/>
            <person name="Kruys A."/>
            <person name="Hutchinson M.I."/>
            <person name="Powell A.J."/>
            <person name="Barry K."/>
            <person name="Miller A.N."/>
            <person name="Grigoriev I.V."/>
            <person name="Debuchy R."/>
            <person name="Gladieux P."/>
            <person name="Hiltunen Thoren M."/>
            <person name="Johannesson H."/>
        </authorList>
    </citation>
    <scope>NUCLEOTIDE SEQUENCE</scope>
    <source>
        <strain evidence="1">PSN309</strain>
    </source>
</reference>
<gene>
    <name evidence="1" type="ORF">QBC35DRAFT_467294</name>
</gene>
<organism evidence="1 2">
    <name type="scientific">Podospora australis</name>
    <dbReference type="NCBI Taxonomy" id="1536484"/>
    <lineage>
        <taxon>Eukaryota</taxon>
        <taxon>Fungi</taxon>
        <taxon>Dikarya</taxon>
        <taxon>Ascomycota</taxon>
        <taxon>Pezizomycotina</taxon>
        <taxon>Sordariomycetes</taxon>
        <taxon>Sordariomycetidae</taxon>
        <taxon>Sordariales</taxon>
        <taxon>Podosporaceae</taxon>
        <taxon>Podospora</taxon>
    </lineage>
</organism>
<dbReference type="InterPro" id="IPR053204">
    <property type="entry name" value="Oxopyrrolidines_Biosynth-assoc"/>
</dbReference>